<evidence type="ECO:0000313" key="1">
    <source>
        <dbReference type="EMBL" id="SNR73080.1"/>
    </source>
</evidence>
<reference evidence="1 2" key="1">
    <citation type="submission" date="2017-06" db="EMBL/GenBank/DDBJ databases">
        <authorList>
            <person name="Kim H.J."/>
            <person name="Triplett B.A."/>
        </authorList>
    </citation>
    <scope>NUCLEOTIDE SEQUENCE [LARGE SCALE GENOMIC DNA]</scope>
    <source>
        <strain evidence="1 2">DSM 43151</strain>
    </source>
</reference>
<evidence type="ECO:0000313" key="2">
    <source>
        <dbReference type="Proteomes" id="UP000198415"/>
    </source>
</evidence>
<gene>
    <name evidence="1" type="ORF">SAMN06264365_10580</name>
</gene>
<proteinExistence type="predicted"/>
<dbReference type="RefSeq" id="WP_143232348.1">
    <property type="nucleotide sequence ID" value="NZ_BOMU01000035.1"/>
</dbReference>
<keyword evidence="2" id="KW-1185">Reference proteome</keyword>
<organism evidence="1 2">
    <name type="scientific">Actinoplanes regularis</name>
    <dbReference type="NCBI Taxonomy" id="52697"/>
    <lineage>
        <taxon>Bacteria</taxon>
        <taxon>Bacillati</taxon>
        <taxon>Actinomycetota</taxon>
        <taxon>Actinomycetes</taxon>
        <taxon>Micromonosporales</taxon>
        <taxon>Micromonosporaceae</taxon>
        <taxon>Actinoplanes</taxon>
    </lineage>
</organism>
<protein>
    <submittedName>
        <fullName evidence="1">Uncharacterized protein</fullName>
    </submittedName>
</protein>
<dbReference type="AlphaFoldDB" id="A0A238YPZ2"/>
<sequence length="141" mass="14788">MNGASSTPDSETLVALVRVTDRGDDPEHLVAVTDSLRLDILAIDTVKVSPLAADPDGIPDGARAVDPAAVGQLIVQVGSSAEVIRQLVTTVANWWGSRQGARSGSVEVQIGDARIAIAHPTPEQQERLVNAFVSEVSDADR</sequence>
<dbReference type="OrthoDB" id="4557965at2"/>
<name>A0A238YPZ2_9ACTN</name>
<dbReference type="EMBL" id="FZNR01000005">
    <property type="protein sequence ID" value="SNR73080.1"/>
    <property type="molecule type" value="Genomic_DNA"/>
</dbReference>
<dbReference type="Proteomes" id="UP000198415">
    <property type="component" value="Unassembled WGS sequence"/>
</dbReference>
<accession>A0A238YPZ2</accession>